<protein>
    <submittedName>
        <fullName evidence="2">Uncharacterized protein</fullName>
    </submittedName>
</protein>
<keyword evidence="1" id="KW-0812">Transmembrane</keyword>
<comment type="caution">
    <text evidence="2">The sequence shown here is derived from an EMBL/GenBank/DDBJ whole genome shotgun (WGS) entry which is preliminary data.</text>
</comment>
<keyword evidence="3" id="KW-1185">Reference proteome</keyword>
<accession>A0A0N1MRK6</accession>
<feature type="transmembrane region" description="Helical" evidence="1">
    <location>
        <begin position="43"/>
        <end position="62"/>
    </location>
</feature>
<feature type="transmembrane region" description="Helical" evidence="1">
    <location>
        <begin position="17"/>
        <end position="36"/>
    </location>
</feature>
<proteinExistence type="predicted"/>
<evidence type="ECO:0000256" key="1">
    <source>
        <dbReference type="SAM" id="Phobius"/>
    </source>
</evidence>
<dbReference type="PATRIC" id="fig|187330.3.peg.2198"/>
<dbReference type="RefSeq" id="WP_054455623.1">
    <property type="nucleotide sequence ID" value="NZ_LHPH01000025.1"/>
</dbReference>
<feature type="transmembrane region" description="Helical" evidence="1">
    <location>
        <begin position="88"/>
        <end position="105"/>
    </location>
</feature>
<keyword evidence="1" id="KW-1133">Transmembrane helix</keyword>
<sequence length="141" mass="16078">MKQQEIKTEEKFMSQNIWISLSAGIVCLLLSVYSLIKHDIEGLLIVGMSVLFYMIIVIIYVIKGGFPLKMYFQYAYKDEFLNTIDTNAYKHTSIAFGVCLLGIFYKSDEIPTEFSHAAMAVFYIGVMLLGYGASLLWQSRD</sequence>
<keyword evidence="1" id="KW-0472">Membrane</keyword>
<feature type="transmembrane region" description="Helical" evidence="1">
    <location>
        <begin position="117"/>
        <end position="137"/>
    </location>
</feature>
<evidence type="ECO:0000313" key="3">
    <source>
        <dbReference type="Proteomes" id="UP000037848"/>
    </source>
</evidence>
<dbReference type="EMBL" id="LHPH01000025">
    <property type="protein sequence ID" value="KPH58632.1"/>
    <property type="molecule type" value="Genomic_DNA"/>
</dbReference>
<evidence type="ECO:0000313" key="2">
    <source>
        <dbReference type="EMBL" id="KPH58632.1"/>
    </source>
</evidence>
<dbReference type="OrthoDB" id="6313195at2"/>
<name>A0A0N1MRK6_9GAMM</name>
<dbReference type="AlphaFoldDB" id="A0A0N1MRK6"/>
<reference evidence="2 3" key="1">
    <citation type="submission" date="2015-08" db="EMBL/GenBank/DDBJ databases">
        <title>Draft Genome Sequence of Pseudoalteromonas porphyrae UCD-SED14.</title>
        <authorList>
            <person name="Coil D.A."/>
            <person name="Jospin G."/>
            <person name="Lee R.D."/>
            <person name="Eisen J.A."/>
        </authorList>
    </citation>
    <scope>NUCLEOTIDE SEQUENCE [LARGE SCALE GENOMIC DNA]</scope>
    <source>
        <strain evidence="2 3">UCD-SED14</strain>
    </source>
</reference>
<dbReference type="Proteomes" id="UP000037848">
    <property type="component" value="Unassembled WGS sequence"/>
</dbReference>
<organism evidence="2 3">
    <name type="scientific">Pseudoalteromonas porphyrae</name>
    <dbReference type="NCBI Taxonomy" id="187330"/>
    <lineage>
        <taxon>Bacteria</taxon>
        <taxon>Pseudomonadati</taxon>
        <taxon>Pseudomonadota</taxon>
        <taxon>Gammaproteobacteria</taxon>
        <taxon>Alteromonadales</taxon>
        <taxon>Pseudoalteromonadaceae</taxon>
        <taxon>Pseudoalteromonas</taxon>
    </lineage>
</organism>
<gene>
    <name evidence="2" type="ORF">ADS77_17780</name>
</gene>